<evidence type="ECO:0000313" key="2">
    <source>
        <dbReference type="EMBL" id="TDE39614.1"/>
    </source>
</evidence>
<comment type="caution">
    <text evidence="2">The sequence shown here is derived from an EMBL/GenBank/DDBJ whole genome shotgun (WGS) entry which is preliminary data.</text>
</comment>
<dbReference type="Proteomes" id="UP000294662">
    <property type="component" value="Unassembled WGS sequence"/>
</dbReference>
<dbReference type="AlphaFoldDB" id="A0A4R5EXB1"/>
<dbReference type="EMBL" id="SMFP01000003">
    <property type="protein sequence ID" value="TDE39614.1"/>
    <property type="molecule type" value="Genomic_DNA"/>
</dbReference>
<dbReference type="OrthoDB" id="7659348at2"/>
<evidence type="ECO:0000256" key="1">
    <source>
        <dbReference type="SAM" id="MobiDB-lite"/>
    </source>
</evidence>
<proteinExistence type="predicted"/>
<feature type="region of interest" description="Disordered" evidence="1">
    <location>
        <begin position="52"/>
        <end position="71"/>
    </location>
</feature>
<feature type="compositionally biased region" description="Low complexity" evidence="1">
    <location>
        <begin position="62"/>
        <end position="71"/>
    </location>
</feature>
<evidence type="ECO:0000313" key="3">
    <source>
        <dbReference type="Proteomes" id="UP000294662"/>
    </source>
</evidence>
<name>A0A4R5EXB1_9RHOB</name>
<accession>A0A4R5EXB1</accession>
<keyword evidence="3" id="KW-1185">Reference proteome</keyword>
<dbReference type="RefSeq" id="WP_132827868.1">
    <property type="nucleotide sequence ID" value="NZ_SMFP01000003.1"/>
</dbReference>
<reference evidence="2 3" key="1">
    <citation type="submission" date="2019-03" db="EMBL/GenBank/DDBJ databases">
        <authorList>
            <person name="Zhang S."/>
        </authorList>
    </citation>
    <scope>NUCLEOTIDE SEQUENCE [LARGE SCALE GENOMIC DNA]</scope>
    <source>
        <strain evidence="2 3">S4J41</strain>
    </source>
</reference>
<protein>
    <submittedName>
        <fullName evidence="2">Uncharacterized protein</fullName>
    </submittedName>
</protein>
<organism evidence="2 3">
    <name type="scientific">Antarcticimicrobium sediminis</name>
    <dbReference type="NCBI Taxonomy" id="2546227"/>
    <lineage>
        <taxon>Bacteria</taxon>
        <taxon>Pseudomonadati</taxon>
        <taxon>Pseudomonadota</taxon>
        <taxon>Alphaproteobacteria</taxon>
        <taxon>Rhodobacterales</taxon>
        <taxon>Paracoccaceae</taxon>
        <taxon>Antarcticimicrobium</taxon>
    </lineage>
</organism>
<gene>
    <name evidence="2" type="ORF">E1B25_06070</name>
</gene>
<sequence length="71" mass="7988">MSRLHWLLAVLEDLRIFAAKNGMEHLELQLKLASWTASRELLDANIESKTSLEIEDAEETSESASETSEQA</sequence>